<dbReference type="InterPro" id="IPR001633">
    <property type="entry name" value="EAL_dom"/>
</dbReference>
<dbReference type="InterPro" id="IPR050706">
    <property type="entry name" value="Cyclic-di-GMP_PDE-like"/>
</dbReference>
<dbReference type="GO" id="GO:0071111">
    <property type="term" value="F:cyclic-guanylate-specific phosphodiesterase activity"/>
    <property type="evidence" value="ECO:0007669"/>
    <property type="project" value="InterPro"/>
</dbReference>
<feature type="domain" description="EAL" evidence="1">
    <location>
        <begin position="192"/>
        <end position="435"/>
    </location>
</feature>
<dbReference type="PANTHER" id="PTHR33121:SF76">
    <property type="entry name" value="SIGNALING PROTEIN"/>
    <property type="match status" value="1"/>
</dbReference>
<dbReference type="Pfam" id="PF00563">
    <property type="entry name" value="EAL"/>
    <property type="match status" value="1"/>
</dbReference>
<accession>A0A5D4SVM7</accession>
<evidence type="ECO:0000313" key="3">
    <source>
        <dbReference type="Proteomes" id="UP000322524"/>
    </source>
</evidence>
<gene>
    <name evidence="2" type="ORF">FZC76_15885</name>
</gene>
<dbReference type="RefSeq" id="WP_148989152.1">
    <property type="nucleotide sequence ID" value="NZ_VTEV01000006.1"/>
</dbReference>
<dbReference type="Proteomes" id="UP000322524">
    <property type="component" value="Unassembled WGS sequence"/>
</dbReference>
<evidence type="ECO:0000259" key="1">
    <source>
        <dbReference type="PROSITE" id="PS50883"/>
    </source>
</evidence>
<dbReference type="SMART" id="SM00052">
    <property type="entry name" value="EAL"/>
    <property type="match status" value="1"/>
</dbReference>
<organism evidence="2 3">
    <name type="scientific">Sutcliffiella horikoshii</name>
    <dbReference type="NCBI Taxonomy" id="79883"/>
    <lineage>
        <taxon>Bacteria</taxon>
        <taxon>Bacillati</taxon>
        <taxon>Bacillota</taxon>
        <taxon>Bacilli</taxon>
        <taxon>Bacillales</taxon>
        <taxon>Bacillaceae</taxon>
        <taxon>Sutcliffiella</taxon>
    </lineage>
</organism>
<evidence type="ECO:0000313" key="2">
    <source>
        <dbReference type="EMBL" id="TYS67009.1"/>
    </source>
</evidence>
<reference evidence="2 3" key="1">
    <citation type="submission" date="2019-08" db="EMBL/GenBank/DDBJ databases">
        <title>Bacillus genomes from the desert of Cuatro Cienegas, Coahuila.</title>
        <authorList>
            <person name="Olmedo-Alvarez G."/>
        </authorList>
    </citation>
    <scope>NUCLEOTIDE SEQUENCE [LARGE SCALE GENOMIC DNA]</scope>
    <source>
        <strain evidence="2 3">CH28_1T</strain>
    </source>
</reference>
<proteinExistence type="predicted"/>
<name>A0A5D4SVM7_9BACI</name>
<dbReference type="AlphaFoldDB" id="A0A5D4SVM7"/>
<protein>
    <submittedName>
        <fullName evidence="2">EAL domain-containing protein</fullName>
    </submittedName>
</protein>
<dbReference type="PANTHER" id="PTHR33121">
    <property type="entry name" value="CYCLIC DI-GMP PHOSPHODIESTERASE PDEF"/>
    <property type="match status" value="1"/>
</dbReference>
<dbReference type="InterPro" id="IPR035919">
    <property type="entry name" value="EAL_sf"/>
</dbReference>
<dbReference type="EMBL" id="VTEV01000006">
    <property type="protein sequence ID" value="TYS67009.1"/>
    <property type="molecule type" value="Genomic_DNA"/>
</dbReference>
<dbReference type="SUPFAM" id="SSF141868">
    <property type="entry name" value="EAL domain-like"/>
    <property type="match status" value="1"/>
</dbReference>
<dbReference type="OrthoDB" id="581425at2"/>
<comment type="caution">
    <text evidence="2">The sequence shown here is derived from an EMBL/GenBank/DDBJ whole genome shotgun (WGS) entry which is preliminary data.</text>
</comment>
<dbReference type="Gene3D" id="3.20.20.450">
    <property type="entry name" value="EAL domain"/>
    <property type="match status" value="1"/>
</dbReference>
<sequence length="435" mass="50161">MGRGWNRIKRFYKKNGSHLVKIILPSKYLRYYPPVFILRNPIEQRVKHTLKKGFQVAVISFYFPDLENIISKIGRRKYLSCREVIKAQLRKVIGQTFVDEEIVCLHEQYSDGISLLLKVDARFHSTTELEDRLAKVKTIIEGRKYKQLDNQHLCVQSGYVFLESGEYSLSECMLKAHVQAMAMAEKQDKLQYQQLKFQINQIIAFKDITLLAQPIMDVSKGGIKAWELLTRGPKGSLMENPLQLFSIAKQTNRLFMLELLILEKAFQLIYQCKMKEAIFINFTPTTLNEVELIEKMLTLLKKYPEIIPQNIAVEVTEQDSIDGLKNFERNIVALRELGFQIAVDDTGAGYASFHTINRIMPDIIKIDRSVIQDIDKNMVKEKMLQGLLLIANETGSLVVAEGIERPEEVQILSKHKVDMAQGYFYARPKLLQPIT</sequence>
<dbReference type="CDD" id="cd01948">
    <property type="entry name" value="EAL"/>
    <property type="match status" value="1"/>
</dbReference>
<dbReference type="PROSITE" id="PS50883">
    <property type="entry name" value="EAL"/>
    <property type="match status" value="1"/>
</dbReference>